<sequence>MTHSRSPTASSLAITSSRIFCQVPFLVHNRSRSCAVFHGPYRSDRSRHGAPVRSFHRIASIISW</sequence>
<evidence type="ECO:0000313" key="2">
    <source>
        <dbReference type="Proteomes" id="UP000295680"/>
    </source>
</evidence>
<comment type="caution">
    <text evidence="1">The sequence shown here is derived from an EMBL/GenBank/DDBJ whole genome shotgun (WGS) entry which is preliminary data.</text>
</comment>
<dbReference type="EMBL" id="SLWS01000001">
    <property type="protein sequence ID" value="TCO65483.1"/>
    <property type="molecule type" value="Genomic_DNA"/>
</dbReference>
<dbReference type="AlphaFoldDB" id="A0A4R2JY20"/>
<keyword evidence="2" id="KW-1185">Reference proteome</keyword>
<name>A0A4R2JY20_9PSEU</name>
<gene>
    <name evidence="1" type="ORF">EV192_1011275</name>
</gene>
<dbReference type="Proteomes" id="UP000295680">
    <property type="component" value="Unassembled WGS sequence"/>
</dbReference>
<evidence type="ECO:0000313" key="1">
    <source>
        <dbReference type="EMBL" id="TCO65483.1"/>
    </source>
</evidence>
<proteinExistence type="predicted"/>
<organism evidence="1 2">
    <name type="scientific">Actinocrispum wychmicini</name>
    <dbReference type="NCBI Taxonomy" id="1213861"/>
    <lineage>
        <taxon>Bacteria</taxon>
        <taxon>Bacillati</taxon>
        <taxon>Actinomycetota</taxon>
        <taxon>Actinomycetes</taxon>
        <taxon>Pseudonocardiales</taxon>
        <taxon>Pseudonocardiaceae</taxon>
        <taxon>Actinocrispum</taxon>
    </lineage>
</organism>
<accession>A0A4R2JY20</accession>
<protein>
    <submittedName>
        <fullName evidence="1">Uncharacterized protein</fullName>
    </submittedName>
</protein>
<reference evidence="1 2" key="1">
    <citation type="submission" date="2019-03" db="EMBL/GenBank/DDBJ databases">
        <title>Genomic Encyclopedia of Type Strains, Phase IV (KMG-IV): sequencing the most valuable type-strain genomes for metagenomic binning, comparative biology and taxonomic classification.</title>
        <authorList>
            <person name="Goeker M."/>
        </authorList>
    </citation>
    <scope>NUCLEOTIDE SEQUENCE [LARGE SCALE GENOMIC DNA]</scope>
    <source>
        <strain evidence="1 2">DSM 45934</strain>
    </source>
</reference>